<dbReference type="InterPro" id="IPR002110">
    <property type="entry name" value="Ankyrin_rpt"/>
</dbReference>
<dbReference type="PANTHER" id="PTHR24123">
    <property type="entry name" value="ANKYRIN REPEAT-CONTAINING"/>
    <property type="match status" value="1"/>
</dbReference>
<keyword evidence="1" id="KW-0677">Repeat</keyword>
<dbReference type="PANTHER" id="PTHR24123:SF33">
    <property type="entry name" value="PROTEIN HOS4"/>
    <property type="match status" value="1"/>
</dbReference>
<name>A0A2K9V9W7_9VIRU</name>
<dbReference type="SUPFAM" id="SSF48403">
    <property type="entry name" value="Ankyrin repeat"/>
    <property type="match status" value="1"/>
</dbReference>
<keyword evidence="2" id="KW-0040">ANK repeat</keyword>
<dbReference type="Gene3D" id="1.25.40.20">
    <property type="entry name" value="Ankyrin repeat-containing domain"/>
    <property type="match status" value="2"/>
</dbReference>
<evidence type="ECO:0000313" key="3">
    <source>
        <dbReference type="EMBL" id="AUV58999.1"/>
    </source>
</evidence>
<dbReference type="InterPro" id="IPR036770">
    <property type="entry name" value="Ankyrin_rpt-contain_sf"/>
</dbReference>
<evidence type="ECO:0000256" key="2">
    <source>
        <dbReference type="ARBA" id="ARBA00023043"/>
    </source>
</evidence>
<proteinExistence type="predicted"/>
<dbReference type="Pfam" id="PF12796">
    <property type="entry name" value="Ank_2"/>
    <property type="match status" value="1"/>
</dbReference>
<evidence type="ECO:0000256" key="1">
    <source>
        <dbReference type="ARBA" id="ARBA00022737"/>
    </source>
</evidence>
<protein>
    <submittedName>
        <fullName evidence="3">Ankyrin repeat protein</fullName>
    </submittedName>
</protein>
<dbReference type="SMART" id="SM00248">
    <property type="entry name" value="ANK"/>
    <property type="match status" value="7"/>
</dbReference>
<accession>A0A2K9V9W7</accession>
<organism evidence="3">
    <name type="scientific">Bandra megavirus</name>
    <dbReference type="NCBI Taxonomy" id="2071566"/>
    <lineage>
        <taxon>Viruses</taxon>
        <taxon>Varidnaviria</taxon>
        <taxon>Bamfordvirae</taxon>
        <taxon>Nucleocytoviricota</taxon>
        <taxon>Megaviricetes</taxon>
        <taxon>Imitervirales</taxon>
        <taxon>Mimiviridae</taxon>
        <taxon>Megamimivirinae</taxon>
        <taxon>Megavirus</taxon>
    </lineage>
</organism>
<dbReference type="EMBL" id="MG779394">
    <property type="protein sequence ID" value="AUV58999.1"/>
    <property type="molecule type" value="Genomic_DNA"/>
</dbReference>
<dbReference type="InterPro" id="IPR051165">
    <property type="entry name" value="Multifunctional_ANK_Repeat"/>
</dbReference>
<reference evidence="3" key="1">
    <citation type="submission" date="2018-01" db="EMBL/GenBank/DDBJ databases">
        <title>Draft genome sequence of Bandra megavirus.</title>
        <authorList>
            <person name="Chatterjee A."/>
            <person name="Yadav R."/>
            <person name="Kondabagil K."/>
        </authorList>
    </citation>
    <scope>NUCLEOTIDE SEQUENCE</scope>
    <source>
        <strain evidence="3">KK-1</strain>
    </source>
</reference>
<sequence length="603" mass="70941">MDMYYAFIPDTAKIDLSAGELKCELPEFCNRILKIQDLFHHNSWNTFYNFGVQIMELSFDISHPKFKITQLSKNPWLPTHIIIHKIYLLKDINSCISLIEKGADIQSAMLFDWACMYGFIDLVKYLHLSGIKINNSWGIPNGFKYSVYCNQMEIFKYILDNNNYYCYDINDIFDAICFRKRIDMFDLMIKHIEDNNFCIKFEDFMEKNNFNNDININYLYYAVDGRNIDLVKHAVNKYGYNQEYLNEAFYKAIYESNAKIIKYLINLGAVIINIHNYFFDGFLFFFHSEIYESRILSVIKYAIKLGANIHNNDTMSSVIMNAANTNNFAVVKYLIEQGINYEVKNNIVLECAVYHNQIDFVKYVIDSGCNLNVCNESLLQICVEKKHMELLDYFISINLCDTNYSALYKAIELGNIVFMQKLFLCHENINTKKALKIAAKNDCWKVIQYLFNQNIADYDYETYNRVTKIAFDNKKFKTFEFLTNQYSDHECDSLIYTIAKNIIFEPSNICQDFANFNLTEILLITEFIIYKNNYEVLDSLISLNDSTEYNSSILNISINYPTILKYLLDTKHFDMYINQNMIESAKNINNTSSIRLLQIYEKV</sequence>